<dbReference type="InterPro" id="IPR013563">
    <property type="entry name" value="Oligopep_ABC_C"/>
</dbReference>
<dbReference type="InterPro" id="IPR017871">
    <property type="entry name" value="ABC_transporter-like_CS"/>
</dbReference>
<comment type="similarity">
    <text evidence="1">Belongs to the ABC transporter superfamily.</text>
</comment>
<protein>
    <submittedName>
        <fullName evidence="6">ATP-binding cassette domain-containing protein</fullName>
    </submittedName>
</protein>
<dbReference type="PROSITE" id="PS00211">
    <property type="entry name" value="ABC_TRANSPORTER_1"/>
    <property type="match status" value="1"/>
</dbReference>
<comment type="caution">
    <text evidence="6">The sequence shown here is derived from an EMBL/GenBank/DDBJ whole genome shotgun (WGS) entry which is preliminary data.</text>
</comment>
<keyword evidence="4 6" id="KW-0067">ATP-binding</keyword>
<dbReference type="InterPro" id="IPR050319">
    <property type="entry name" value="ABC_transp_ATP-bind"/>
</dbReference>
<dbReference type="PROSITE" id="PS50893">
    <property type="entry name" value="ABC_TRANSPORTER_2"/>
    <property type="match status" value="1"/>
</dbReference>
<sequence>MRPLLEVRDLVVRFPLPRRRPWHRRTFHPAVDGVSFTVAPGETLGLVGESGSGKTTVGRTVLGLQRADSGTVTCGDADVTRFGRVVPTAYRRRVQAVFQDPYGSLNPTMVVADLVGEPLGLHTGLTCREREERVVELLELVGLSARHLGRYPYHFSGGQQQRIAIARALALEPELIILDEPVSALDVSIQSQVVNLLEDVQERTGVAYLFIAHDLAVVRHISDRIAVMHRGRLVEIGDADQVCDAPAHPYAQLLLASVLDADLDGREARRARRRELAASFRTAPDR</sequence>
<dbReference type="CDD" id="cd03257">
    <property type="entry name" value="ABC_NikE_OppD_transporters"/>
    <property type="match status" value="1"/>
</dbReference>
<dbReference type="RefSeq" id="WP_219542924.1">
    <property type="nucleotide sequence ID" value="NZ_JAHKRN010000001.1"/>
</dbReference>
<keyword evidence="3" id="KW-0547">Nucleotide-binding</keyword>
<dbReference type="InterPro" id="IPR003593">
    <property type="entry name" value="AAA+_ATPase"/>
</dbReference>
<dbReference type="PANTHER" id="PTHR43776:SF7">
    <property type="entry name" value="D,D-DIPEPTIDE TRANSPORT ATP-BINDING PROTEIN DDPF-RELATED"/>
    <property type="match status" value="1"/>
</dbReference>
<dbReference type="InterPro" id="IPR003439">
    <property type="entry name" value="ABC_transporter-like_ATP-bd"/>
</dbReference>
<evidence type="ECO:0000256" key="4">
    <source>
        <dbReference type="ARBA" id="ARBA00022840"/>
    </source>
</evidence>
<feature type="domain" description="ABC transporter" evidence="5">
    <location>
        <begin position="5"/>
        <end position="255"/>
    </location>
</feature>
<evidence type="ECO:0000259" key="5">
    <source>
        <dbReference type="PROSITE" id="PS50893"/>
    </source>
</evidence>
<name>A0ABW1BKJ8_9ACTN</name>
<evidence type="ECO:0000256" key="1">
    <source>
        <dbReference type="ARBA" id="ARBA00005417"/>
    </source>
</evidence>
<keyword evidence="7" id="KW-1185">Reference proteome</keyword>
<accession>A0ABW1BKJ8</accession>
<evidence type="ECO:0000313" key="6">
    <source>
        <dbReference type="EMBL" id="MFC5813759.1"/>
    </source>
</evidence>
<keyword evidence="2" id="KW-0813">Transport</keyword>
<dbReference type="GO" id="GO:0005524">
    <property type="term" value="F:ATP binding"/>
    <property type="evidence" value="ECO:0007669"/>
    <property type="project" value="UniProtKB-KW"/>
</dbReference>
<evidence type="ECO:0000256" key="3">
    <source>
        <dbReference type="ARBA" id="ARBA00022741"/>
    </source>
</evidence>
<organism evidence="6 7">
    <name type="scientific">Nonomuraea harbinensis</name>
    <dbReference type="NCBI Taxonomy" id="1286938"/>
    <lineage>
        <taxon>Bacteria</taxon>
        <taxon>Bacillati</taxon>
        <taxon>Actinomycetota</taxon>
        <taxon>Actinomycetes</taxon>
        <taxon>Streptosporangiales</taxon>
        <taxon>Streptosporangiaceae</taxon>
        <taxon>Nonomuraea</taxon>
    </lineage>
</organism>
<proteinExistence type="inferred from homology"/>
<dbReference type="SMART" id="SM00382">
    <property type="entry name" value="AAA"/>
    <property type="match status" value="1"/>
</dbReference>
<evidence type="ECO:0000313" key="7">
    <source>
        <dbReference type="Proteomes" id="UP001596096"/>
    </source>
</evidence>
<evidence type="ECO:0000256" key="2">
    <source>
        <dbReference type="ARBA" id="ARBA00022448"/>
    </source>
</evidence>
<dbReference type="PANTHER" id="PTHR43776">
    <property type="entry name" value="TRANSPORT ATP-BINDING PROTEIN"/>
    <property type="match status" value="1"/>
</dbReference>
<dbReference type="Proteomes" id="UP001596096">
    <property type="component" value="Unassembled WGS sequence"/>
</dbReference>
<dbReference type="EMBL" id="JBHSNW010000001">
    <property type="protein sequence ID" value="MFC5813759.1"/>
    <property type="molecule type" value="Genomic_DNA"/>
</dbReference>
<dbReference type="Pfam" id="PF08352">
    <property type="entry name" value="oligo_HPY"/>
    <property type="match status" value="1"/>
</dbReference>
<reference evidence="7" key="1">
    <citation type="journal article" date="2019" name="Int. J. Syst. Evol. Microbiol.">
        <title>The Global Catalogue of Microorganisms (GCM) 10K type strain sequencing project: providing services to taxonomists for standard genome sequencing and annotation.</title>
        <authorList>
            <consortium name="The Broad Institute Genomics Platform"/>
            <consortium name="The Broad Institute Genome Sequencing Center for Infectious Disease"/>
            <person name="Wu L."/>
            <person name="Ma J."/>
        </authorList>
    </citation>
    <scope>NUCLEOTIDE SEQUENCE [LARGE SCALE GENOMIC DNA]</scope>
    <source>
        <strain evidence="7">CGMCC 4.7106</strain>
    </source>
</reference>
<dbReference type="Pfam" id="PF00005">
    <property type="entry name" value="ABC_tran"/>
    <property type="match status" value="1"/>
</dbReference>
<gene>
    <name evidence="6" type="ORF">ACFPUY_01620</name>
</gene>